<dbReference type="InterPro" id="IPR023205">
    <property type="entry name" value="DsbA/DsbL"/>
</dbReference>
<evidence type="ECO:0000256" key="5">
    <source>
        <dbReference type="ARBA" id="ARBA00023157"/>
    </source>
</evidence>
<evidence type="ECO:0000256" key="6">
    <source>
        <dbReference type="ARBA" id="ARBA00023284"/>
    </source>
</evidence>
<comment type="subcellular location">
    <subcellularLocation>
        <location evidence="1 7">Periplasm</location>
    </subcellularLocation>
</comment>
<keyword evidence="6" id="KW-0676">Redox-active center</keyword>
<dbReference type="InterPro" id="IPR013766">
    <property type="entry name" value="Thioredoxin_domain"/>
</dbReference>
<dbReference type="InterPro" id="IPR036249">
    <property type="entry name" value="Thioredoxin-like_sf"/>
</dbReference>
<comment type="caution">
    <text evidence="10">The sequence shown here is derived from an EMBL/GenBank/DDBJ whole genome shotgun (WGS) entry which is preliminary data.</text>
</comment>
<dbReference type="Pfam" id="PF01323">
    <property type="entry name" value="DSBA"/>
    <property type="match status" value="1"/>
</dbReference>
<protein>
    <recommendedName>
        <fullName evidence="7">Thiol:disulfide interchange protein</fullName>
    </recommendedName>
</protein>
<keyword evidence="4 7" id="KW-0574">Periplasm</keyword>
<evidence type="ECO:0000313" key="11">
    <source>
        <dbReference type="Proteomes" id="UP000778523"/>
    </source>
</evidence>
<dbReference type="PIRSF" id="PIRSF001488">
    <property type="entry name" value="Tdi_protein"/>
    <property type="match status" value="1"/>
</dbReference>
<dbReference type="RefSeq" id="WP_101940674.1">
    <property type="nucleotide sequence ID" value="NZ_JABCSC020000003.1"/>
</dbReference>
<evidence type="ECO:0000256" key="1">
    <source>
        <dbReference type="ARBA" id="ARBA00004418"/>
    </source>
</evidence>
<dbReference type="InterPro" id="IPR001853">
    <property type="entry name" value="DSBA-like_thioredoxin_dom"/>
</dbReference>
<keyword evidence="5 7" id="KW-1015">Disulfide bond</keyword>
<dbReference type="PANTHER" id="PTHR35891">
    <property type="entry name" value="THIOL:DISULFIDE INTERCHANGE PROTEIN DSBA"/>
    <property type="match status" value="1"/>
</dbReference>
<dbReference type="InterPro" id="IPR017937">
    <property type="entry name" value="Thioredoxin_CS"/>
</dbReference>
<dbReference type="PROSITE" id="PS00194">
    <property type="entry name" value="THIOREDOXIN_1"/>
    <property type="match status" value="1"/>
</dbReference>
<feature type="signal peptide" evidence="8">
    <location>
        <begin position="1"/>
        <end position="24"/>
    </location>
</feature>
<dbReference type="CDD" id="cd03019">
    <property type="entry name" value="DsbA_DsbA"/>
    <property type="match status" value="1"/>
</dbReference>
<evidence type="ECO:0000259" key="9">
    <source>
        <dbReference type="PROSITE" id="PS51352"/>
    </source>
</evidence>
<feature type="chain" id="PRO_5046364805" description="Thiol:disulfide interchange protein" evidence="8">
    <location>
        <begin position="25"/>
        <end position="202"/>
    </location>
</feature>
<evidence type="ECO:0000313" key="10">
    <source>
        <dbReference type="EMBL" id="NSL55844.1"/>
    </source>
</evidence>
<dbReference type="InterPro" id="IPR050824">
    <property type="entry name" value="Thiol_disulfide_DsbA"/>
</dbReference>
<evidence type="ECO:0000256" key="7">
    <source>
        <dbReference type="PIRNR" id="PIRNR001488"/>
    </source>
</evidence>
<evidence type="ECO:0000256" key="2">
    <source>
        <dbReference type="ARBA" id="ARBA00005791"/>
    </source>
</evidence>
<feature type="domain" description="Thioredoxin" evidence="9">
    <location>
        <begin position="10"/>
        <end position="162"/>
    </location>
</feature>
<evidence type="ECO:0000256" key="8">
    <source>
        <dbReference type="SAM" id="SignalP"/>
    </source>
</evidence>
<organism evidence="10 11">
    <name type="scientific">Uliginosibacterium aquaticum</name>
    <dbReference type="NCBI Taxonomy" id="2731212"/>
    <lineage>
        <taxon>Bacteria</taxon>
        <taxon>Pseudomonadati</taxon>
        <taxon>Pseudomonadota</taxon>
        <taxon>Betaproteobacteria</taxon>
        <taxon>Rhodocyclales</taxon>
        <taxon>Zoogloeaceae</taxon>
        <taxon>Uliginosibacterium</taxon>
    </lineage>
</organism>
<proteinExistence type="inferred from homology"/>
<comment type="similarity">
    <text evidence="2">Belongs to the thioredoxin family. DsbA subfamily.</text>
</comment>
<gene>
    <name evidence="10" type="ORF">HJ583_012465</name>
</gene>
<evidence type="ECO:0000256" key="3">
    <source>
        <dbReference type="ARBA" id="ARBA00022729"/>
    </source>
</evidence>
<dbReference type="SUPFAM" id="SSF52833">
    <property type="entry name" value="Thioredoxin-like"/>
    <property type="match status" value="1"/>
</dbReference>
<keyword evidence="11" id="KW-1185">Reference proteome</keyword>
<sequence length="202" mass="22175">MQRRSTLKVLLAGLLAGASLIAHAEGVKELSPPQPTLPAGQIEVIEFFSYGCPHCSNFEPLLVKWRAQQKPDVVVKKVPVSFGRAEWAALGRLYITLSALGQADNLTPAVFEAVHKDRIRLEDEKVRNDWLAKKGVDVKKFNDTWRSFSVDAQYKRAEQMSVSYKVMSVPNLVVAGKYLVEGGDPAGLSTVDGLIAKVRAGK</sequence>
<evidence type="ECO:0000256" key="4">
    <source>
        <dbReference type="ARBA" id="ARBA00022764"/>
    </source>
</evidence>
<dbReference type="PROSITE" id="PS51352">
    <property type="entry name" value="THIOREDOXIN_2"/>
    <property type="match status" value="1"/>
</dbReference>
<reference evidence="10 11" key="1">
    <citation type="submission" date="2020-06" db="EMBL/GenBank/DDBJ databases">
        <title>Draft genome of Uliginosibacterium sp. IMCC34675.</title>
        <authorList>
            <person name="Song J."/>
        </authorList>
    </citation>
    <scope>NUCLEOTIDE SEQUENCE [LARGE SCALE GENOMIC DNA]</scope>
    <source>
        <strain evidence="10 11">IMCC34675</strain>
    </source>
</reference>
<name>A0ABX2IGI4_9RHOO</name>
<dbReference type="Gene3D" id="3.40.30.10">
    <property type="entry name" value="Glutaredoxin"/>
    <property type="match status" value="2"/>
</dbReference>
<dbReference type="PANTHER" id="PTHR35891:SF3">
    <property type="entry name" value="THIOL:DISULFIDE INTERCHANGE PROTEIN DSBL"/>
    <property type="match status" value="1"/>
</dbReference>
<dbReference type="EMBL" id="JABCSC020000003">
    <property type="protein sequence ID" value="NSL55844.1"/>
    <property type="molecule type" value="Genomic_DNA"/>
</dbReference>
<dbReference type="Proteomes" id="UP000778523">
    <property type="component" value="Unassembled WGS sequence"/>
</dbReference>
<keyword evidence="3 8" id="KW-0732">Signal</keyword>
<accession>A0ABX2IGI4</accession>